<name>A0A918FJ75_9DEIO</name>
<dbReference type="EMBL" id="BMQL01000132">
    <property type="protein sequence ID" value="GGR41848.1"/>
    <property type="molecule type" value="Genomic_DNA"/>
</dbReference>
<reference evidence="1" key="1">
    <citation type="journal article" date="2014" name="Int. J. Syst. Evol. Microbiol.">
        <title>Complete genome sequence of Corynebacterium casei LMG S-19264T (=DSM 44701T), isolated from a smear-ripened cheese.</title>
        <authorList>
            <consortium name="US DOE Joint Genome Institute (JGI-PGF)"/>
            <person name="Walter F."/>
            <person name="Albersmeier A."/>
            <person name="Kalinowski J."/>
            <person name="Ruckert C."/>
        </authorList>
    </citation>
    <scope>NUCLEOTIDE SEQUENCE</scope>
    <source>
        <strain evidence="1">JCM 31311</strain>
    </source>
</reference>
<proteinExistence type="predicted"/>
<protein>
    <submittedName>
        <fullName evidence="1">Uncharacterized protein</fullName>
    </submittedName>
</protein>
<evidence type="ECO:0000313" key="2">
    <source>
        <dbReference type="Proteomes" id="UP000603865"/>
    </source>
</evidence>
<evidence type="ECO:0000313" key="1">
    <source>
        <dbReference type="EMBL" id="GGR41848.1"/>
    </source>
</evidence>
<keyword evidence="2" id="KW-1185">Reference proteome</keyword>
<gene>
    <name evidence="1" type="ORF">GCM10008957_56930</name>
</gene>
<organism evidence="1 2">
    <name type="scientific">Deinococcus ruber</name>
    <dbReference type="NCBI Taxonomy" id="1848197"/>
    <lineage>
        <taxon>Bacteria</taxon>
        <taxon>Thermotogati</taxon>
        <taxon>Deinococcota</taxon>
        <taxon>Deinococci</taxon>
        <taxon>Deinococcales</taxon>
        <taxon>Deinococcaceae</taxon>
        <taxon>Deinococcus</taxon>
    </lineage>
</organism>
<dbReference type="Proteomes" id="UP000603865">
    <property type="component" value="Unassembled WGS sequence"/>
</dbReference>
<comment type="caution">
    <text evidence="1">The sequence shown here is derived from an EMBL/GenBank/DDBJ whole genome shotgun (WGS) entry which is preliminary data.</text>
</comment>
<dbReference type="AlphaFoldDB" id="A0A918FJ75"/>
<reference evidence="1" key="2">
    <citation type="submission" date="2020-09" db="EMBL/GenBank/DDBJ databases">
        <authorList>
            <person name="Sun Q."/>
            <person name="Ohkuma M."/>
        </authorList>
    </citation>
    <scope>NUCLEOTIDE SEQUENCE</scope>
    <source>
        <strain evidence="1">JCM 31311</strain>
    </source>
</reference>
<accession>A0A918FJ75</accession>
<sequence length="54" mass="5776">MRRLVDCPHKANGASVRVLEKLGFKVEDDPLNDAYVIAVLDHPASRGGSVTGAE</sequence>